<proteinExistence type="predicted"/>
<name>A0ABP1RAX6_9HEXA</name>
<accession>A0ABP1RAX6</accession>
<keyword evidence="2" id="KW-1185">Reference proteome</keyword>
<dbReference type="EMBL" id="CAXLJM020000068">
    <property type="protein sequence ID" value="CAL8122556.1"/>
    <property type="molecule type" value="Genomic_DNA"/>
</dbReference>
<evidence type="ECO:0000313" key="2">
    <source>
        <dbReference type="Proteomes" id="UP001642540"/>
    </source>
</evidence>
<dbReference type="Proteomes" id="UP001642540">
    <property type="component" value="Unassembled WGS sequence"/>
</dbReference>
<evidence type="ECO:0000313" key="1">
    <source>
        <dbReference type="EMBL" id="CAL8122556.1"/>
    </source>
</evidence>
<sequence>MNQVEFFFEKNIRYLTKGLFTHPKPNPYLIVYFLHFLRFVSSFHIPTYFILGKKILRREGRWCWFGVHNWARPDTISFFELPKRQARLFREKSRCSLRASSRPAEEVLPVNKASEPDKLALLTLACNSKKPEVVRYHQRATVLFGLLVVVLASPTKSLPVPNKSEMECPGSPIRSPVSYQEQLSNTILQQERLHAESKKPRRTRFVQEADSRIQSISETVLQIRKRVLTIHTHFKSLETKINRLDVIKEQACFFMSPKRVLSTVMRSPMKLTYYSPPELIAEGHVSPTQVKLVEFLRRRKLAGIHLSKVWNRLNCEKKLLGAIFDTNINILRFKRAEKCLIKMISLQSRLKTLGKEFEVLEERLFFDDDSNNSTEEDCSF</sequence>
<reference evidence="1 2" key="1">
    <citation type="submission" date="2024-08" db="EMBL/GenBank/DDBJ databases">
        <authorList>
            <person name="Cucini C."/>
            <person name="Frati F."/>
        </authorList>
    </citation>
    <scope>NUCLEOTIDE SEQUENCE [LARGE SCALE GENOMIC DNA]</scope>
</reference>
<protein>
    <submittedName>
        <fullName evidence="1">Uncharacterized protein</fullName>
    </submittedName>
</protein>
<gene>
    <name evidence="1" type="ORF">ODALV1_LOCUS19860</name>
</gene>
<organism evidence="1 2">
    <name type="scientific">Orchesella dallaii</name>
    <dbReference type="NCBI Taxonomy" id="48710"/>
    <lineage>
        <taxon>Eukaryota</taxon>
        <taxon>Metazoa</taxon>
        <taxon>Ecdysozoa</taxon>
        <taxon>Arthropoda</taxon>
        <taxon>Hexapoda</taxon>
        <taxon>Collembola</taxon>
        <taxon>Entomobryomorpha</taxon>
        <taxon>Entomobryoidea</taxon>
        <taxon>Orchesellidae</taxon>
        <taxon>Orchesellinae</taxon>
        <taxon>Orchesella</taxon>
    </lineage>
</organism>
<comment type="caution">
    <text evidence="1">The sequence shown here is derived from an EMBL/GenBank/DDBJ whole genome shotgun (WGS) entry which is preliminary data.</text>
</comment>